<protein>
    <recommendedName>
        <fullName evidence="5">VWA domain-containing protein</fullName>
    </recommendedName>
</protein>
<gene>
    <name evidence="3" type="ORF">GCM10009681_50630</name>
</gene>
<dbReference type="Proteomes" id="UP001500655">
    <property type="component" value="Unassembled WGS sequence"/>
</dbReference>
<organism evidence="3 4">
    <name type="scientific">Luedemannella helvata</name>
    <dbReference type="NCBI Taxonomy" id="349315"/>
    <lineage>
        <taxon>Bacteria</taxon>
        <taxon>Bacillati</taxon>
        <taxon>Actinomycetota</taxon>
        <taxon>Actinomycetes</taxon>
        <taxon>Micromonosporales</taxon>
        <taxon>Micromonosporaceae</taxon>
        <taxon>Luedemannella</taxon>
    </lineage>
</organism>
<dbReference type="SUPFAM" id="SSF53300">
    <property type="entry name" value="vWA-like"/>
    <property type="match status" value="1"/>
</dbReference>
<sequence length="422" mass="45679">MSRLSVPPRQASGRRAGAAALAFVLATITALGVPAPARAADGEATEQDVYETLEIGDVPIHFEVLIDTSTTMFKGGRFSSSRRSLLALIGALGPNDTINITTFADSPGDCYSGTLIDPQDMVSCLPAADEGESSNLARPLLTAFGDMREEKAPVSALIVMSDIDRKSNDLTDRTDPLWKTLKPASNVEGLRVFGSTAGGVSSTRALRSVFGKVEAINITKTDQAKKFYDKMRSDLQVSRLRTVLKPDLAASVSLTWDHSLDGVDPAAGNASQMITLESKTSNLPLVLTGVTLQRVEGDETVTVAKLPERIELVPNTPAYYYVQFEWPTKPWFRLSSEKMAVHASFALHAEVSSPWDAVLAKHHLKRATKLEGPQTIAVNGETTLNPPYFQMVLLLIGAATLVLLLVVVVRKLNDWRGAHRRA</sequence>
<dbReference type="InterPro" id="IPR036465">
    <property type="entry name" value="vWFA_dom_sf"/>
</dbReference>
<comment type="caution">
    <text evidence="3">The sequence shown here is derived from an EMBL/GenBank/DDBJ whole genome shotgun (WGS) entry which is preliminary data.</text>
</comment>
<keyword evidence="2" id="KW-0732">Signal</keyword>
<evidence type="ECO:0000313" key="3">
    <source>
        <dbReference type="EMBL" id="GAA1772954.1"/>
    </source>
</evidence>
<proteinExistence type="predicted"/>
<feature type="chain" id="PRO_5045438063" description="VWA domain-containing protein" evidence="2">
    <location>
        <begin position="40"/>
        <end position="422"/>
    </location>
</feature>
<dbReference type="EMBL" id="BAAALS010000034">
    <property type="protein sequence ID" value="GAA1772954.1"/>
    <property type="molecule type" value="Genomic_DNA"/>
</dbReference>
<evidence type="ECO:0008006" key="5">
    <source>
        <dbReference type="Google" id="ProtNLM"/>
    </source>
</evidence>
<evidence type="ECO:0000256" key="2">
    <source>
        <dbReference type="SAM" id="SignalP"/>
    </source>
</evidence>
<keyword evidence="1" id="KW-1133">Transmembrane helix</keyword>
<feature type="transmembrane region" description="Helical" evidence="1">
    <location>
        <begin position="388"/>
        <end position="409"/>
    </location>
</feature>
<keyword evidence="4" id="KW-1185">Reference proteome</keyword>
<accession>A0ABP4X9G3</accession>
<evidence type="ECO:0000313" key="4">
    <source>
        <dbReference type="Proteomes" id="UP001500655"/>
    </source>
</evidence>
<dbReference type="RefSeq" id="WP_344087112.1">
    <property type="nucleotide sequence ID" value="NZ_BAAALS010000034.1"/>
</dbReference>
<feature type="signal peptide" evidence="2">
    <location>
        <begin position="1"/>
        <end position="39"/>
    </location>
</feature>
<keyword evidence="1" id="KW-0812">Transmembrane</keyword>
<keyword evidence="1" id="KW-0472">Membrane</keyword>
<name>A0ABP4X9G3_9ACTN</name>
<reference evidence="4" key="1">
    <citation type="journal article" date="2019" name="Int. J. Syst. Evol. Microbiol.">
        <title>The Global Catalogue of Microorganisms (GCM) 10K type strain sequencing project: providing services to taxonomists for standard genome sequencing and annotation.</title>
        <authorList>
            <consortium name="The Broad Institute Genomics Platform"/>
            <consortium name="The Broad Institute Genome Sequencing Center for Infectious Disease"/>
            <person name="Wu L."/>
            <person name="Ma J."/>
        </authorList>
    </citation>
    <scope>NUCLEOTIDE SEQUENCE [LARGE SCALE GENOMIC DNA]</scope>
    <source>
        <strain evidence="4">JCM 13249</strain>
    </source>
</reference>
<dbReference type="Gene3D" id="3.40.50.410">
    <property type="entry name" value="von Willebrand factor, type A domain"/>
    <property type="match status" value="1"/>
</dbReference>
<evidence type="ECO:0000256" key="1">
    <source>
        <dbReference type="SAM" id="Phobius"/>
    </source>
</evidence>